<keyword evidence="2" id="KW-1185">Reference proteome</keyword>
<gene>
    <name evidence="1" type="ORF">M9980_04360</name>
</gene>
<dbReference type="EMBL" id="CP098401">
    <property type="protein sequence ID" value="URW76458.1"/>
    <property type="molecule type" value="Genomic_DNA"/>
</dbReference>
<sequence>MTKQAELVARLYKRLYDKPLIRNDLRGELVEEMVAIALEPEWVSCGDDWGASDLRHVESGLRMQVKQSAALQTWHRDGFSKSSPRFSIKQKTGSWVASTWTAHIWRNAEIFVFGWHPLSDKDCDHRDPEQWEFYVVEESALPSTQSISLATLKKLSSATTIDRLRSTVEYMMPPKTIPPAAPLVP</sequence>
<accession>A0ABY4TVT8</accession>
<dbReference type="Proteomes" id="UP001055580">
    <property type="component" value="Chromosome"/>
</dbReference>
<reference evidence="1" key="1">
    <citation type="submission" date="2022-05" db="EMBL/GenBank/DDBJ databases">
        <title>Sphingomonas sp. strain RMG20 Genome sequencing and assembly.</title>
        <authorList>
            <person name="Kim I."/>
        </authorList>
    </citation>
    <scope>NUCLEOTIDE SEQUENCE</scope>
    <source>
        <strain evidence="1">RMG20</strain>
    </source>
</reference>
<dbReference type="RefSeq" id="WP_250753754.1">
    <property type="nucleotide sequence ID" value="NZ_CP098401.1"/>
</dbReference>
<organism evidence="1 2">
    <name type="scientific">Sphingomonas donggukensis</name>
    <dbReference type="NCBI Taxonomy" id="2949093"/>
    <lineage>
        <taxon>Bacteria</taxon>
        <taxon>Pseudomonadati</taxon>
        <taxon>Pseudomonadota</taxon>
        <taxon>Alphaproteobacteria</taxon>
        <taxon>Sphingomonadales</taxon>
        <taxon>Sphingomonadaceae</taxon>
        <taxon>Sphingomonas</taxon>
    </lineage>
</organism>
<name>A0ABY4TVT8_9SPHN</name>
<proteinExistence type="predicted"/>
<protein>
    <submittedName>
        <fullName evidence="1">Uncharacterized protein</fullName>
    </submittedName>
</protein>
<evidence type="ECO:0000313" key="1">
    <source>
        <dbReference type="EMBL" id="URW76458.1"/>
    </source>
</evidence>
<evidence type="ECO:0000313" key="2">
    <source>
        <dbReference type="Proteomes" id="UP001055580"/>
    </source>
</evidence>